<dbReference type="Proteomes" id="UP000887563">
    <property type="component" value="Unplaced"/>
</dbReference>
<reference evidence="2 3" key="1">
    <citation type="submission" date="2022-11" db="UniProtKB">
        <authorList>
            <consortium name="WormBaseParasite"/>
        </authorList>
    </citation>
    <scope>IDENTIFICATION</scope>
</reference>
<evidence type="ECO:0000313" key="3">
    <source>
        <dbReference type="WBParaSite" id="Minc3s00932g19010"/>
    </source>
</evidence>
<dbReference type="WBParaSite" id="Minc3s00314g09997">
    <property type="protein sequence ID" value="Minc3s00314g09997"/>
    <property type="gene ID" value="Minc3s00314g09997"/>
</dbReference>
<accession>A0A914LAU4</accession>
<keyword evidence="1" id="KW-1185">Reference proteome</keyword>
<dbReference type="WBParaSite" id="Minc3s00932g19010">
    <property type="protein sequence ID" value="Minc3s00932g19010"/>
    <property type="gene ID" value="Minc3s00932g19010"/>
</dbReference>
<evidence type="ECO:0000313" key="2">
    <source>
        <dbReference type="WBParaSite" id="Minc3s00314g09997"/>
    </source>
</evidence>
<sequence>MYIIGVVFAQYREFLCNVGPKITATTTECIWPATILRFWVTPKNIKNLSPLKNLLFYCTVYTFIL</sequence>
<protein>
    <submittedName>
        <fullName evidence="2 3">Ovule protein</fullName>
    </submittedName>
</protein>
<name>A0A914LAU4_MELIC</name>
<proteinExistence type="predicted"/>
<evidence type="ECO:0000313" key="1">
    <source>
        <dbReference type="Proteomes" id="UP000887563"/>
    </source>
</evidence>
<dbReference type="AlphaFoldDB" id="A0A914LAU4"/>
<organism evidence="1 2">
    <name type="scientific">Meloidogyne incognita</name>
    <name type="common">Southern root-knot nematode worm</name>
    <name type="synonym">Oxyuris incognita</name>
    <dbReference type="NCBI Taxonomy" id="6306"/>
    <lineage>
        <taxon>Eukaryota</taxon>
        <taxon>Metazoa</taxon>
        <taxon>Ecdysozoa</taxon>
        <taxon>Nematoda</taxon>
        <taxon>Chromadorea</taxon>
        <taxon>Rhabditida</taxon>
        <taxon>Tylenchina</taxon>
        <taxon>Tylenchomorpha</taxon>
        <taxon>Tylenchoidea</taxon>
        <taxon>Meloidogynidae</taxon>
        <taxon>Meloidogyninae</taxon>
        <taxon>Meloidogyne</taxon>
        <taxon>Meloidogyne incognita group</taxon>
    </lineage>
</organism>